<dbReference type="EMBL" id="CADCVQ010000149">
    <property type="protein sequence ID" value="CAA9524247.1"/>
    <property type="molecule type" value="Genomic_DNA"/>
</dbReference>
<reference evidence="3" key="1">
    <citation type="submission" date="2020-02" db="EMBL/GenBank/DDBJ databases">
        <authorList>
            <person name="Meier V. D."/>
        </authorList>
    </citation>
    <scope>NUCLEOTIDE SEQUENCE</scope>
    <source>
        <strain evidence="3">AVDCRST_MAG67</strain>
    </source>
</reference>
<evidence type="ECO:0000256" key="2">
    <source>
        <dbReference type="SAM" id="Phobius"/>
    </source>
</evidence>
<keyword evidence="2" id="KW-1133">Transmembrane helix</keyword>
<organism evidence="3">
    <name type="scientific">uncultured Solirubrobacteraceae bacterium</name>
    <dbReference type="NCBI Taxonomy" id="1162706"/>
    <lineage>
        <taxon>Bacteria</taxon>
        <taxon>Bacillati</taxon>
        <taxon>Actinomycetota</taxon>
        <taxon>Thermoleophilia</taxon>
        <taxon>Solirubrobacterales</taxon>
        <taxon>Solirubrobacteraceae</taxon>
        <taxon>environmental samples</taxon>
    </lineage>
</organism>
<dbReference type="InterPro" id="IPR009937">
    <property type="entry name" value="Phage_holin_3_6"/>
</dbReference>
<name>A0A6J4TJK7_9ACTN</name>
<sequence length="135" mass="13218">MSAEGQSEPTTQSGGTKTGDFLAGMVRDLGETVRHEVETLRAEATERAAGGAKGARLLAAAGAAGAVSAIAVGTLPIMALRRVMPGWAIAVGIAGGAGALTVLLARRGLAELDAAAPGEGTPLTDAARDAVRSGG</sequence>
<feature type="compositionally biased region" description="Polar residues" evidence="1">
    <location>
        <begin position="1"/>
        <end position="15"/>
    </location>
</feature>
<feature type="transmembrane region" description="Helical" evidence="2">
    <location>
        <begin position="57"/>
        <end position="80"/>
    </location>
</feature>
<keyword evidence="2" id="KW-0472">Membrane</keyword>
<evidence type="ECO:0000313" key="3">
    <source>
        <dbReference type="EMBL" id="CAA9524247.1"/>
    </source>
</evidence>
<evidence type="ECO:0000256" key="1">
    <source>
        <dbReference type="SAM" id="MobiDB-lite"/>
    </source>
</evidence>
<dbReference type="AlphaFoldDB" id="A0A6J4TJK7"/>
<feature type="region of interest" description="Disordered" evidence="1">
    <location>
        <begin position="1"/>
        <end position="20"/>
    </location>
</feature>
<protein>
    <submittedName>
        <fullName evidence="3">Uncharacterized protein</fullName>
    </submittedName>
</protein>
<feature type="transmembrane region" description="Helical" evidence="2">
    <location>
        <begin position="86"/>
        <end position="105"/>
    </location>
</feature>
<gene>
    <name evidence="3" type="ORF">AVDCRST_MAG67-3486</name>
</gene>
<proteinExistence type="predicted"/>
<accession>A0A6J4TJK7</accession>
<keyword evidence="2" id="KW-0812">Transmembrane</keyword>
<dbReference type="Pfam" id="PF07332">
    <property type="entry name" value="Phage_holin_3_6"/>
    <property type="match status" value="1"/>
</dbReference>